<dbReference type="CDD" id="cd00009">
    <property type="entry name" value="AAA"/>
    <property type="match status" value="1"/>
</dbReference>
<reference evidence="5 6" key="1">
    <citation type="submission" date="2020-07" db="EMBL/GenBank/DDBJ databases">
        <title>Alkalicella. sp. LB2 genome.</title>
        <authorList>
            <person name="Postec A."/>
            <person name="Quemeneur M."/>
        </authorList>
    </citation>
    <scope>NUCLEOTIDE SEQUENCE [LARGE SCALE GENOMIC DNA]</scope>
    <source>
        <strain evidence="5 6">LB2</strain>
    </source>
</reference>
<evidence type="ECO:0000256" key="2">
    <source>
        <dbReference type="ARBA" id="ARBA00022840"/>
    </source>
</evidence>
<keyword evidence="6" id="KW-1185">Reference proteome</keyword>
<keyword evidence="2" id="KW-0067">ATP-binding</keyword>
<keyword evidence="1" id="KW-0547">Nucleotide-binding</keyword>
<dbReference type="InterPro" id="IPR027417">
    <property type="entry name" value="P-loop_NTPase"/>
</dbReference>
<dbReference type="Gene3D" id="3.40.50.300">
    <property type="entry name" value="P-loop containing nucleotide triphosphate hydrolases"/>
    <property type="match status" value="1"/>
</dbReference>
<dbReference type="SUPFAM" id="SSF55785">
    <property type="entry name" value="PYP-like sensor domain (PAS domain)"/>
    <property type="match status" value="1"/>
</dbReference>
<evidence type="ECO:0000313" key="6">
    <source>
        <dbReference type="Proteomes" id="UP000516160"/>
    </source>
</evidence>
<evidence type="ECO:0000256" key="1">
    <source>
        <dbReference type="ARBA" id="ARBA00022741"/>
    </source>
</evidence>
<dbReference type="RefSeq" id="WP_213167987.1">
    <property type="nucleotide sequence ID" value="NZ_CP058559.1"/>
</dbReference>
<dbReference type="InterPro" id="IPR000014">
    <property type="entry name" value="PAS"/>
</dbReference>
<dbReference type="Proteomes" id="UP000516160">
    <property type="component" value="Chromosome"/>
</dbReference>
<dbReference type="InterPro" id="IPR035965">
    <property type="entry name" value="PAS-like_dom_sf"/>
</dbReference>
<dbReference type="SUPFAM" id="SSF52540">
    <property type="entry name" value="P-loop containing nucleoside triphosphate hydrolases"/>
    <property type="match status" value="1"/>
</dbReference>
<dbReference type="InterPro" id="IPR036388">
    <property type="entry name" value="WH-like_DNA-bd_sf"/>
</dbReference>
<dbReference type="InterPro" id="IPR025943">
    <property type="entry name" value="Sigma_54_int_dom_ATP-bd_2"/>
</dbReference>
<sequence>MKKRLGIITLSVDVGQTYRDQLSKVLDSEVEILTFSFENNDFDNIEKIENLKRLDAILISTQSQYEILKKYIDKDFNIVIAKLTLSKKGYDTLKSLGNMDTVMMVNLSLEMSLETITLLYQLGFDYLKFFPVYPNMEKVPDAEVAITTGELRFVPEKAKKTYDLGHRLIDKNTVIELLVALGLEEYLTKKSTRDYFGTLVSTNVGVEYLLSKSNILKNQFDTLLSLMDKGVICVDKDNTVTSCNGSAEKIVKINQTDMIGKNAQYILPEIDFSNTKVLNRLIKIKKKYITLSIYGIEGKNGEFNGAYAIIEDFQSKENTQNKLRLQLMNKGHIAKYNIQHIIGESKEITEVKDLIRRMAKSSSSVLITGESGTGKELVAQAIHNLSQNKDKHFVAINCAAFNTSLLESELFGYEAGAFTGASKEGSKGIFEMANNGTLFLDEIGEMPLELQVKLLRVIQEREIMRVGGQEVIKVNLRIIAATNLNLAHEILKGTFRKDLYYRLNVLPINVPPLRKRKEDIPLLFDYFMIRNNCKYVISREAIELLKNYRWDGNIRELINGVEYLDNLGKSTISIEDLPYHIKNNVNEQDARIDKKREMPFKFDNERYAVVLEILYESFKKRLKVGRKLISERAYEKNHHLSEYDVKKIMQELSKLELVNINLGRGGTTISDKGIKLMEVNQQ</sequence>
<evidence type="ECO:0000259" key="4">
    <source>
        <dbReference type="PROSITE" id="PS50112"/>
    </source>
</evidence>
<dbReference type="GO" id="GO:0006355">
    <property type="term" value="P:regulation of DNA-templated transcription"/>
    <property type="evidence" value="ECO:0007669"/>
    <property type="project" value="InterPro"/>
</dbReference>
<dbReference type="PROSITE" id="PS50045">
    <property type="entry name" value="SIGMA54_INTERACT_4"/>
    <property type="match status" value="1"/>
</dbReference>
<dbReference type="GO" id="GO:0005524">
    <property type="term" value="F:ATP binding"/>
    <property type="evidence" value="ECO:0007669"/>
    <property type="project" value="UniProtKB-KW"/>
</dbReference>
<dbReference type="Pfam" id="PF00158">
    <property type="entry name" value="Sigma54_activat"/>
    <property type="match status" value="1"/>
</dbReference>
<dbReference type="Pfam" id="PF25601">
    <property type="entry name" value="AAA_lid_14"/>
    <property type="match status" value="1"/>
</dbReference>
<feature type="domain" description="Sigma-54 factor interaction" evidence="3">
    <location>
        <begin position="341"/>
        <end position="566"/>
    </location>
</feature>
<proteinExistence type="predicted"/>
<dbReference type="PROSITE" id="PS00675">
    <property type="entry name" value="SIGMA54_INTERACT_1"/>
    <property type="match status" value="1"/>
</dbReference>
<gene>
    <name evidence="5" type="ORF">HYG86_05865</name>
</gene>
<name>A0A7G9W6L9_ALKCA</name>
<dbReference type="InterPro" id="IPR025662">
    <property type="entry name" value="Sigma_54_int_dom_ATP-bd_1"/>
</dbReference>
<dbReference type="KEGG" id="acae:HYG86_05865"/>
<dbReference type="AlphaFoldDB" id="A0A7G9W6L9"/>
<evidence type="ECO:0000313" key="5">
    <source>
        <dbReference type="EMBL" id="QNO14331.1"/>
    </source>
</evidence>
<protein>
    <submittedName>
        <fullName evidence="5">Sigma 54-interacting transcriptional regulator</fullName>
    </submittedName>
</protein>
<dbReference type="InterPro" id="IPR002078">
    <property type="entry name" value="Sigma_54_int"/>
</dbReference>
<dbReference type="EMBL" id="CP058559">
    <property type="protein sequence ID" value="QNO14331.1"/>
    <property type="molecule type" value="Genomic_DNA"/>
</dbReference>
<organism evidence="5 6">
    <name type="scientific">Alkalicella caledoniensis</name>
    <dbReference type="NCBI Taxonomy" id="2731377"/>
    <lineage>
        <taxon>Bacteria</taxon>
        <taxon>Bacillati</taxon>
        <taxon>Bacillota</taxon>
        <taxon>Clostridia</taxon>
        <taxon>Eubacteriales</taxon>
        <taxon>Proteinivoracaceae</taxon>
        <taxon>Alkalicella</taxon>
    </lineage>
</organism>
<dbReference type="Gene3D" id="3.30.450.20">
    <property type="entry name" value="PAS domain"/>
    <property type="match status" value="1"/>
</dbReference>
<dbReference type="PROSITE" id="PS00676">
    <property type="entry name" value="SIGMA54_INTERACT_2"/>
    <property type="match status" value="1"/>
</dbReference>
<evidence type="ECO:0000259" key="3">
    <source>
        <dbReference type="PROSITE" id="PS50045"/>
    </source>
</evidence>
<dbReference type="SMART" id="SM00091">
    <property type="entry name" value="PAS"/>
    <property type="match status" value="1"/>
</dbReference>
<accession>A0A7G9W6L9</accession>
<dbReference type="InterPro" id="IPR058031">
    <property type="entry name" value="AAA_lid_NorR"/>
</dbReference>
<dbReference type="PANTHER" id="PTHR32071:SF57">
    <property type="entry name" value="C4-DICARBOXYLATE TRANSPORT TRANSCRIPTIONAL REGULATORY PROTEIN DCTD"/>
    <property type="match status" value="1"/>
</dbReference>
<dbReference type="Gene3D" id="1.10.10.10">
    <property type="entry name" value="Winged helix-like DNA-binding domain superfamily/Winged helix DNA-binding domain"/>
    <property type="match status" value="1"/>
</dbReference>
<dbReference type="FunFam" id="3.40.50.300:FF:000006">
    <property type="entry name" value="DNA-binding transcriptional regulator NtrC"/>
    <property type="match status" value="1"/>
</dbReference>
<dbReference type="Gene3D" id="1.10.8.60">
    <property type="match status" value="1"/>
</dbReference>
<dbReference type="InterPro" id="IPR003593">
    <property type="entry name" value="AAA+_ATPase"/>
</dbReference>
<dbReference type="PANTHER" id="PTHR32071">
    <property type="entry name" value="TRANSCRIPTIONAL REGULATORY PROTEIN"/>
    <property type="match status" value="1"/>
</dbReference>
<feature type="domain" description="PAS" evidence="4">
    <location>
        <begin position="216"/>
        <end position="285"/>
    </location>
</feature>
<dbReference type="SMART" id="SM00382">
    <property type="entry name" value="AAA"/>
    <property type="match status" value="1"/>
</dbReference>
<dbReference type="PROSITE" id="PS50112">
    <property type="entry name" value="PAS"/>
    <property type="match status" value="1"/>
</dbReference>